<dbReference type="EMBL" id="JBDPZC010000013">
    <property type="protein sequence ID" value="MEO3715321.1"/>
    <property type="molecule type" value="Genomic_DNA"/>
</dbReference>
<evidence type="ECO:0000313" key="4">
    <source>
        <dbReference type="Proteomes" id="UP001462640"/>
    </source>
</evidence>
<feature type="chain" id="PRO_5046592438" evidence="1">
    <location>
        <begin position="28"/>
        <end position="159"/>
    </location>
</feature>
<reference evidence="3 4" key="1">
    <citation type="submission" date="2024-05" db="EMBL/GenBank/DDBJ databases">
        <title>Roseateles sp. 2.12 16S ribosomal RNA gene Genome sequencing and assembly.</title>
        <authorList>
            <person name="Woo H."/>
        </authorList>
    </citation>
    <scope>NUCLEOTIDE SEQUENCE [LARGE SCALE GENOMIC DNA]</scope>
    <source>
        <strain evidence="3 4">2.12</strain>
    </source>
</reference>
<evidence type="ECO:0000259" key="2">
    <source>
        <dbReference type="Pfam" id="PF13511"/>
    </source>
</evidence>
<accession>A0ABV0GJY5</accession>
<evidence type="ECO:0000313" key="3">
    <source>
        <dbReference type="EMBL" id="MEO3715321.1"/>
    </source>
</evidence>
<evidence type="ECO:0000256" key="1">
    <source>
        <dbReference type="SAM" id="SignalP"/>
    </source>
</evidence>
<keyword evidence="1" id="KW-0732">Signal</keyword>
<dbReference type="RefSeq" id="WP_347612702.1">
    <property type="nucleotide sequence ID" value="NZ_JBDPZC010000013.1"/>
</dbReference>
<organism evidence="3 4">
    <name type="scientific">Roseateles flavus</name>
    <dbReference type="NCBI Taxonomy" id="3149041"/>
    <lineage>
        <taxon>Bacteria</taxon>
        <taxon>Pseudomonadati</taxon>
        <taxon>Pseudomonadota</taxon>
        <taxon>Betaproteobacteria</taxon>
        <taxon>Burkholderiales</taxon>
        <taxon>Sphaerotilaceae</taxon>
        <taxon>Roseateles</taxon>
    </lineage>
</organism>
<dbReference type="Pfam" id="PF13511">
    <property type="entry name" value="DUF4124"/>
    <property type="match status" value="1"/>
</dbReference>
<dbReference type="InterPro" id="IPR025392">
    <property type="entry name" value="DUF4124"/>
</dbReference>
<protein>
    <submittedName>
        <fullName evidence="3">DUF4124 domain-containing protein</fullName>
    </submittedName>
</protein>
<dbReference type="Proteomes" id="UP001462640">
    <property type="component" value="Unassembled WGS sequence"/>
</dbReference>
<name>A0ABV0GJY5_9BURK</name>
<sequence>MLLHFLLPRPRHLALVCLLAAAVPASAQVFKCTDSSGKTAYQSQPCPESTKSAELDLRWTSSALPSLTGSANFSPTVTPGEMRQALVSACASSVNTRGDATLRRLAASQPGKFRDFCECVADNSLSDFERVKSMALRNDRAGLEQLGLRAGLSCAPRLR</sequence>
<feature type="signal peptide" evidence="1">
    <location>
        <begin position="1"/>
        <end position="27"/>
    </location>
</feature>
<gene>
    <name evidence="3" type="ORF">ABDJ40_21335</name>
</gene>
<feature type="domain" description="DUF4124" evidence="2">
    <location>
        <begin position="17"/>
        <end position="64"/>
    </location>
</feature>
<comment type="caution">
    <text evidence="3">The sequence shown here is derived from an EMBL/GenBank/DDBJ whole genome shotgun (WGS) entry which is preliminary data.</text>
</comment>
<proteinExistence type="predicted"/>
<keyword evidence="4" id="KW-1185">Reference proteome</keyword>